<reference evidence="2" key="1">
    <citation type="submission" date="2022-10" db="EMBL/GenBank/DDBJ databases">
        <title>Puccinia triticina Genome sequencing and assembly.</title>
        <authorList>
            <person name="Li C."/>
        </authorList>
    </citation>
    <scope>NUCLEOTIDE SEQUENCE</scope>
    <source>
        <strain evidence="2">Pt15</strain>
    </source>
</reference>
<evidence type="ECO:0000313" key="3">
    <source>
        <dbReference type="Proteomes" id="UP001164743"/>
    </source>
</evidence>
<sequence>MHHPEAVPRTCPALFETPVLTQKSSSDLPMADTNRDSTPDDIQTIPNPDSTSTPAHRPPIPPKTRQSARKNNPTATPGKIKGIKCYNRLRAPDRTLLNPRDQCWAQNHLQHDAGLR</sequence>
<feature type="compositionally biased region" description="Polar residues" evidence="1">
    <location>
        <begin position="40"/>
        <end position="54"/>
    </location>
</feature>
<dbReference type="EMBL" id="CP110423">
    <property type="protein sequence ID" value="WAQ82680.1"/>
    <property type="molecule type" value="Genomic_DNA"/>
</dbReference>
<evidence type="ECO:0000256" key="1">
    <source>
        <dbReference type="SAM" id="MobiDB-lite"/>
    </source>
</evidence>
<evidence type="ECO:0000313" key="2">
    <source>
        <dbReference type="EMBL" id="WAQ82680.1"/>
    </source>
</evidence>
<name>A0ABY7CD46_9BASI</name>
<feature type="region of interest" description="Disordered" evidence="1">
    <location>
        <begin position="1"/>
        <end position="86"/>
    </location>
</feature>
<organism evidence="2 3">
    <name type="scientific">Puccinia triticina</name>
    <dbReference type="NCBI Taxonomy" id="208348"/>
    <lineage>
        <taxon>Eukaryota</taxon>
        <taxon>Fungi</taxon>
        <taxon>Dikarya</taxon>
        <taxon>Basidiomycota</taxon>
        <taxon>Pucciniomycotina</taxon>
        <taxon>Pucciniomycetes</taxon>
        <taxon>Pucciniales</taxon>
        <taxon>Pucciniaceae</taxon>
        <taxon>Puccinia</taxon>
    </lineage>
</organism>
<dbReference type="Proteomes" id="UP001164743">
    <property type="component" value="Chromosome 3A"/>
</dbReference>
<dbReference type="GeneID" id="77808292"/>
<keyword evidence="3" id="KW-1185">Reference proteome</keyword>
<gene>
    <name evidence="2" type="ORF">PtA15_3A43</name>
</gene>
<dbReference type="RefSeq" id="XP_053018235.1">
    <property type="nucleotide sequence ID" value="XM_053167408.1"/>
</dbReference>
<accession>A0ABY7CD46</accession>
<proteinExistence type="predicted"/>
<protein>
    <submittedName>
        <fullName evidence="2">Uncharacterized protein</fullName>
    </submittedName>
</protein>